<evidence type="ECO:0000256" key="6">
    <source>
        <dbReference type="ARBA" id="ARBA00022741"/>
    </source>
</evidence>
<sequence>MGVSGSGKSTLGRLIADNLTAGFIEGDELHSQDNVQKMAAGLPLDDADREPWLRAIRKRAIDNLQSQLSTTSDGAKVVVVACSALRRSYRDILRGKAMDDGLKGEASLSTCFVYLKGPEKLIKERIKHRQAHFMGAKMLTSQLDTLEEPHPLEEDLHNKIISLPLTTSTGETKPPHQLLDEALKALGRNLPVDAFSLCTSLPPISCLLEENGDSVQLKKSLALLLEVPDAIQQQLLERLKNPNATPLRSYAELVGRCQYIVEEEFSLEDQVNFLRGHPRIGQVKKLSRLSSKEQGDQTDPTVLARLEELNNHYEKLYPGLRYVTFVNGRSRKDIIGEMEAMMCEDGLLPHSPFVHCEDDAWKSELRRGIADVFKIAHSRLKPVILA</sequence>
<evidence type="ECO:0000256" key="5">
    <source>
        <dbReference type="ARBA" id="ARBA00022679"/>
    </source>
</evidence>
<name>A0A9Q3GCZ7_9BASI</name>
<dbReference type="SUPFAM" id="SSF52540">
    <property type="entry name" value="P-loop containing nucleoside triphosphate hydrolases"/>
    <property type="match status" value="1"/>
</dbReference>
<keyword evidence="5 10" id="KW-0808">Transferase</keyword>
<keyword evidence="13" id="KW-1185">Reference proteome</keyword>
<comment type="pathway">
    <text evidence="1 10">Carbohydrate acid metabolism; D-gluconate degradation.</text>
</comment>
<dbReference type="Gene3D" id="1.10.3330.10">
    <property type="entry name" value="Oxo-4-hydroxy-4-carboxy-5-ureidoimidazoline decarboxylase"/>
    <property type="match status" value="1"/>
</dbReference>
<evidence type="ECO:0000259" key="11">
    <source>
        <dbReference type="Pfam" id="PF09349"/>
    </source>
</evidence>
<evidence type="ECO:0000256" key="7">
    <source>
        <dbReference type="ARBA" id="ARBA00022777"/>
    </source>
</evidence>
<dbReference type="SUPFAM" id="SSF158694">
    <property type="entry name" value="UraD-Like"/>
    <property type="match status" value="1"/>
</dbReference>
<dbReference type="Pfam" id="PF09349">
    <property type="entry name" value="OHCU_decarbox"/>
    <property type="match status" value="1"/>
</dbReference>
<keyword evidence="6 10" id="KW-0547">Nucleotide-binding</keyword>
<dbReference type="PANTHER" id="PTHR43442:SF3">
    <property type="entry name" value="GLUCONOKINASE-RELATED"/>
    <property type="match status" value="1"/>
</dbReference>
<dbReference type="PANTHER" id="PTHR43442">
    <property type="entry name" value="GLUCONOKINASE-RELATED"/>
    <property type="match status" value="1"/>
</dbReference>
<dbReference type="CDD" id="cd02021">
    <property type="entry name" value="GntK"/>
    <property type="match status" value="1"/>
</dbReference>
<evidence type="ECO:0000256" key="2">
    <source>
        <dbReference type="ARBA" id="ARBA00008420"/>
    </source>
</evidence>
<organism evidence="12 13">
    <name type="scientific">Austropuccinia psidii MF-1</name>
    <dbReference type="NCBI Taxonomy" id="1389203"/>
    <lineage>
        <taxon>Eukaryota</taxon>
        <taxon>Fungi</taxon>
        <taxon>Dikarya</taxon>
        <taxon>Basidiomycota</taxon>
        <taxon>Pucciniomycotina</taxon>
        <taxon>Pucciniomycetes</taxon>
        <taxon>Pucciniales</taxon>
        <taxon>Sphaerophragmiaceae</taxon>
        <taxon>Austropuccinia</taxon>
    </lineage>
</organism>
<keyword evidence="7 10" id="KW-0418">Kinase</keyword>
<dbReference type="NCBIfam" id="TIGR01313">
    <property type="entry name" value="therm_gnt_kin"/>
    <property type="match status" value="1"/>
</dbReference>
<evidence type="ECO:0000256" key="8">
    <source>
        <dbReference type="ARBA" id="ARBA00022840"/>
    </source>
</evidence>
<dbReference type="InterPro" id="IPR018020">
    <property type="entry name" value="OHCU_decarboxylase"/>
</dbReference>
<evidence type="ECO:0000256" key="10">
    <source>
        <dbReference type="RuleBase" id="RU363066"/>
    </source>
</evidence>
<dbReference type="AlphaFoldDB" id="A0A9Q3GCZ7"/>
<dbReference type="EC" id="2.7.1.12" evidence="3 10"/>
<dbReference type="EMBL" id="AVOT02000199">
    <property type="protein sequence ID" value="MBW0461667.1"/>
    <property type="molecule type" value="Genomic_DNA"/>
</dbReference>
<accession>A0A9Q3GCZ7</accession>
<dbReference type="GO" id="GO:0006144">
    <property type="term" value="P:purine nucleobase metabolic process"/>
    <property type="evidence" value="ECO:0007669"/>
    <property type="project" value="UniProtKB-KW"/>
</dbReference>
<gene>
    <name evidence="12" type="ORF">O181_001382</name>
</gene>
<evidence type="ECO:0000256" key="3">
    <source>
        <dbReference type="ARBA" id="ARBA00012054"/>
    </source>
</evidence>
<dbReference type="GO" id="GO:0046316">
    <property type="term" value="F:gluconokinase activity"/>
    <property type="evidence" value="ECO:0007669"/>
    <property type="project" value="UniProtKB-EC"/>
</dbReference>
<evidence type="ECO:0000313" key="13">
    <source>
        <dbReference type="Proteomes" id="UP000765509"/>
    </source>
</evidence>
<dbReference type="GO" id="GO:0005524">
    <property type="term" value="F:ATP binding"/>
    <property type="evidence" value="ECO:0007669"/>
    <property type="project" value="UniProtKB-KW"/>
</dbReference>
<dbReference type="Proteomes" id="UP000765509">
    <property type="component" value="Unassembled WGS sequence"/>
</dbReference>
<keyword evidence="4" id="KW-0659">Purine metabolism</keyword>
<comment type="catalytic activity">
    <reaction evidence="9 10">
        <text>D-gluconate + ATP = 6-phospho-D-gluconate + ADP + H(+)</text>
        <dbReference type="Rhea" id="RHEA:19433"/>
        <dbReference type="ChEBI" id="CHEBI:15378"/>
        <dbReference type="ChEBI" id="CHEBI:18391"/>
        <dbReference type="ChEBI" id="CHEBI:30616"/>
        <dbReference type="ChEBI" id="CHEBI:58759"/>
        <dbReference type="ChEBI" id="CHEBI:456216"/>
        <dbReference type="EC" id="2.7.1.12"/>
    </reaction>
</comment>
<evidence type="ECO:0000256" key="4">
    <source>
        <dbReference type="ARBA" id="ARBA00022631"/>
    </source>
</evidence>
<evidence type="ECO:0000313" key="12">
    <source>
        <dbReference type="EMBL" id="MBW0461667.1"/>
    </source>
</evidence>
<dbReference type="GO" id="GO:0005737">
    <property type="term" value="C:cytoplasm"/>
    <property type="evidence" value="ECO:0007669"/>
    <property type="project" value="TreeGrafter"/>
</dbReference>
<comment type="similarity">
    <text evidence="2 10">Belongs to the gluconokinase GntK/GntV family.</text>
</comment>
<protein>
    <recommendedName>
        <fullName evidence="3 10">Gluconokinase</fullName>
        <ecNumber evidence="3 10">2.7.1.12</ecNumber>
    </recommendedName>
</protein>
<dbReference type="Pfam" id="PF13671">
    <property type="entry name" value="AAA_33"/>
    <property type="match status" value="1"/>
</dbReference>
<evidence type="ECO:0000256" key="1">
    <source>
        <dbReference type="ARBA" id="ARBA00004875"/>
    </source>
</evidence>
<comment type="caution">
    <text evidence="12">The sequence shown here is derived from an EMBL/GenBank/DDBJ whole genome shotgun (WGS) entry which is preliminary data.</text>
</comment>
<dbReference type="InterPro" id="IPR027417">
    <property type="entry name" value="P-loop_NTPase"/>
</dbReference>
<keyword evidence="8 10" id="KW-0067">ATP-binding</keyword>
<dbReference type="GO" id="GO:0005975">
    <property type="term" value="P:carbohydrate metabolic process"/>
    <property type="evidence" value="ECO:0007669"/>
    <property type="project" value="InterPro"/>
</dbReference>
<dbReference type="OrthoDB" id="275177at2759"/>
<dbReference type="InterPro" id="IPR006001">
    <property type="entry name" value="Therm_gnt_kin"/>
</dbReference>
<proteinExistence type="inferred from homology"/>
<reference evidence="12" key="1">
    <citation type="submission" date="2021-03" db="EMBL/GenBank/DDBJ databases">
        <title>Draft genome sequence of rust myrtle Austropuccinia psidii MF-1, a brazilian biotype.</title>
        <authorList>
            <person name="Quecine M.C."/>
            <person name="Pachon D.M.R."/>
            <person name="Bonatelli M.L."/>
            <person name="Correr F.H."/>
            <person name="Franceschini L.M."/>
            <person name="Leite T.F."/>
            <person name="Margarido G.R.A."/>
            <person name="Almeida C.A."/>
            <person name="Ferrarezi J.A."/>
            <person name="Labate C.A."/>
        </authorList>
    </citation>
    <scope>NUCLEOTIDE SEQUENCE</scope>
    <source>
        <strain evidence="12">MF-1</strain>
    </source>
</reference>
<dbReference type="Gene3D" id="3.40.50.300">
    <property type="entry name" value="P-loop containing nucleotide triphosphate hydrolases"/>
    <property type="match status" value="1"/>
</dbReference>
<evidence type="ECO:0000256" key="9">
    <source>
        <dbReference type="ARBA" id="ARBA00048090"/>
    </source>
</evidence>
<dbReference type="InterPro" id="IPR036778">
    <property type="entry name" value="OHCU_decarboxylase_sf"/>
</dbReference>
<feature type="domain" description="Oxo-4-hydroxy-4-carboxy-5-ureidoimidazoline decarboxylase" evidence="11">
    <location>
        <begin position="218"/>
        <end position="381"/>
    </location>
</feature>